<dbReference type="AlphaFoldDB" id="A0A1Y0EST1"/>
<dbReference type="InterPro" id="IPR051156">
    <property type="entry name" value="Mito/Outer_Membr_Metalloprot"/>
</dbReference>
<accession>A0A1Y0EST1</accession>
<dbReference type="GO" id="GO:0004222">
    <property type="term" value="F:metalloendopeptidase activity"/>
    <property type="evidence" value="ECO:0007669"/>
    <property type="project" value="InterPro"/>
</dbReference>
<keyword evidence="1 6" id="KW-0645">Protease</keyword>
<evidence type="ECO:0000256" key="4">
    <source>
        <dbReference type="ARBA" id="ARBA00022833"/>
    </source>
</evidence>
<proteinExistence type="inferred from homology"/>
<comment type="cofactor">
    <cofactor evidence="6">
        <name>Zn(2+)</name>
        <dbReference type="ChEBI" id="CHEBI:29105"/>
    </cofactor>
    <text evidence="6">Binds 1 zinc ion per subunit.</text>
</comment>
<keyword evidence="4 6" id="KW-0862">Zinc</keyword>
<dbReference type="GO" id="GO:0046872">
    <property type="term" value="F:metal ion binding"/>
    <property type="evidence" value="ECO:0007669"/>
    <property type="project" value="UniProtKB-KW"/>
</dbReference>
<dbReference type="PANTHER" id="PTHR22726:SF1">
    <property type="entry name" value="METALLOENDOPEPTIDASE OMA1, MITOCHONDRIAL"/>
    <property type="match status" value="1"/>
</dbReference>
<reference evidence="10 11" key="1">
    <citation type="submission" date="2017-05" db="EMBL/GenBank/DDBJ databases">
        <authorList>
            <person name="Song R."/>
            <person name="Chenine A.L."/>
            <person name="Ruprecht R.M."/>
        </authorList>
    </citation>
    <scope>NUCLEOTIDE SEQUENCE [LARGE SCALE GENOMIC DNA]</scope>
    <source>
        <strain evidence="10 11">DSM 26136</strain>
    </source>
</reference>
<dbReference type="GO" id="GO:0016020">
    <property type="term" value="C:membrane"/>
    <property type="evidence" value="ECO:0007669"/>
    <property type="project" value="TreeGrafter"/>
</dbReference>
<dbReference type="Gene3D" id="3.30.2010.10">
    <property type="entry name" value="Metalloproteases ('zincins'), catalytic domain"/>
    <property type="match status" value="1"/>
</dbReference>
<sequence>MCQFCLTRRPASLAPFSSHRRAWLTLGAAALATPALAQVDVGNASRLRSLVPAEDLEQAAQQQYSEVIAKAKAEGQLAPAGDAQLQRLRRIAQRLVAQAGPWNERAGQWQWEINLIRADDINAWCMPGGKIAVYTGLLTKLQLSDDEVAMIVGHEMAHALREHAREQLAKQTATGAGLSIVSSLFGLGDLGNTLANLGGQLLVLKFSRNDETEADLVGLEIAARAGYNPRASISLWNKMMANDGGQGGFLSTHPSGPNRIRQLEANLGKVQGLYEKSRVAQTRLPQRAVGTHQSTTAPAAGPSTSPSAPPARSGEQPGAFQTPVGRPL</sequence>
<evidence type="ECO:0000256" key="6">
    <source>
        <dbReference type="RuleBase" id="RU003983"/>
    </source>
</evidence>
<dbReference type="CDD" id="cd07331">
    <property type="entry name" value="M48C_Oma1_like"/>
    <property type="match status" value="1"/>
</dbReference>
<name>A0A1Y0EST1_9BURK</name>
<feature type="chain" id="PRO_5013254022" evidence="8">
    <location>
        <begin position="38"/>
        <end position="328"/>
    </location>
</feature>
<feature type="signal peptide" evidence="8">
    <location>
        <begin position="1"/>
        <end position="37"/>
    </location>
</feature>
<organism evidence="10 11">
    <name type="scientific">Comamonas serinivorans</name>
    <dbReference type="NCBI Taxonomy" id="1082851"/>
    <lineage>
        <taxon>Bacteria</taxon>
        <taxon>Pseudomonadati</taxon>
        <taxon>Pseudomonadota</taxon>
        <taxon>Betaproteobacteria</taxon>
        <taxon>Burkholderiales</taxon>
        <taxon>Comamonadaceae</taxon>
        <taxon>Comamonas</taxon>
    </lineage>
</organism>
<dbReference type="InterPro" id="IPR001915">
    <property type="entry name" value="Peptidase_M48"/>
</dbReference>
<keyword evidence="11" id="KW-1185">Reference proteome</keyword>
<dbReference type="Pfam" id="PF01435">
    <property type="entry name" value="Peptidase_M48"/>
    <property type="match status" value="1"/>
</dbReference>
<dbReference type="EMBL" id="CP021455">
    <property type="protein sequence ID" value="ARU06470.1"/>
    <property type="molecule type" value="Genomic_DNA"/>
</dbReference>
<protein>
    <submittedName>
        <fullName evidence="10">Peptidase M48</fullName>
    </submittedName>
</protein>
<keyword evidence="8" id="KW-0732">Signal</keyword>
<keyword evidence="5 6" id="KW-0482">Metalloprotease</keyword>
<feature type="compositionally biased region" description="Low complexity" evidence="7">
    <location>
        <begin position="294"/>
        <end position="313"/>
    </location>
</feature>
<evidence type="ECO:0000256" key="8">
    <source>
        <dbReference type="SAM" id="SignalP"/>
    </source>
</evidence>
<dbReference type="OrthoDB" id="9810445at2"/>
<dbReference type="Proteomes" id="UP000196138">
    <property type="component" value="Chromosome"/>
</dbReference>
<evidence type="ECO:0000313" key="10">
    <source>
        <dbReference type="EMBL" id="ARU06470.1"/>
    </source>
</evidence>
<dbReference type="RefSeq" id="WP_087283648.1">
    <property type="nucleotide sequence ID" value="NZ_CP021455.1"/>
</dbReference>
<keyword evidence="2" id="KW-0479">Metal-binding</keyword>
<keyword evidence="3 6" id="KW-0378">Hydrolase</keyword>
<evidence type="ECO:0000256" key="3">
    <source>
        <dbReference type="ARBA" id="ARBA00022801"/>
    </source>
</evidence>
<dbReference type="GO" id="GO:0051603">
    <property type="term" value="P:proteolysis involved in protein catabolic process"/>
    <property type="evidence" value="ECO:0007669"/>
    <property type="project" value="TreeGrafter"/>
</dbReference>
<comment type="similarity">
    <text evidence="6">Belongs to the peptidase M48 family.</text>
</comment>
<evidence type="ECO:0000313" key="11">
    <source>
        <dbReference type="Proteomes" id="UP000196138"/>
    </source>
</evidence>
<gene>
    <name evidence="10" type="ORF">CCO03_19000</name>
</gene>
<evidence type="ECO:0000259" key="9">
    <source>
        <dbReference type="Pfam" id="PF01435"/>
    </source>
</evidence>
<evidence type="ECO:0000256" key="2">
    <source>
        <dbReference type="ARBA" id="ARBA00022723"/>
    </source>
</evidence>
<dbReference type="PANTHER" id="PTHR22726">
    <property type="entry name" value="METALLOENDOPEPTIDASE OMA1"/>
    <property type="match status" value="1"/>
</dbReference>
<evidence type="ECO:0000256" key="7">
    <source>
        <dbReference type="SAM" id="MobiDB-lite"/>
    </source>
</evidence>
<feature type="region of interest" description="Disordered" evidence="7">
    <location>
        <begin position="283"/>
        <end position="328"/>
    </location>
</feature>
<evidence type="ECO:0000256" key="5">
    <source>
        <dbReference type="ARBA" id="ARBA00023049"/>
    </source>
</evidence>
<evidence type="ECO:0000256" key="1">
    <source>
        <dbReference type="ARBA" id="ARBA00022670"/>
    </source>
</evidence>
<feature type="domain" description="Peptidase M48" evidence="9">
    <location>
        <begin position="85"/>
        <end position="265"/>
    </location>
</feature>
<dbReference type="KEGG" id="cser:CCO03_19000"/>